<dbReference type="PANTHER" id="PTHR35546:SF16">
    <property type="entry name" value="F-BOX ASSOCIATED UBIQUITINATION EFFECTOR FAMILY PROTEIN-RELATED"/>
    <property type="match status" value="1"/>
</dbReference>
<reference evidence="3" key="2">
    <citation type="submission" date="2025-08" db="UniProtKB">
        <authorList>
            <consortium name="RefSeq"/>
        </authorList>
    </citation>
    <scope>IDENTIFICATION</scope>
    <source>
        <tissue evidence="3">Leaf</tissue>
    </source>
</reference>
<accession>A0A6J0L3G7</accession>
<sequence>MASLDINLDMIIEILSHSPASVVGKCRLLNKECNKRTYDSSFLIPNLQRTNSVSGYFLEYSERLRVHSAFVKDLGNEVARGSDEISLDFLPPGRVSIKACNASHGVLLCVNDLPVKGRQPEYIVCKPTTKQFRILPKPKTRYFTIALGLMVTGTDPFRYKILRLSQLPGKENRRYNFNFTLVCEVFDSDSFAWKRLDNVELPEEDLLVTRIANPVVSYGFLHWLTTSNNVFRFCFKTNSWSFFPVPESLASDSSLKLTRYDGKVGVISSRSKEGVDYQDLWVLETSFGDSWVHVKEIKSMGLKPVGFSSNDVVTLADSDGIRSYNMNNGKSQKLPIRAPKFFSSYYWTMSYFPFYSDYERVELNGRSDGLSTRHKTWTEGLKTYVRIMWG</sequence>
<dbReference type="OrthoDB" id="1845982at2759"/>
<protein>
    <submittedName>
        <fullName evidence="3">F-box protein At5g49610-like</fullName>
    </submittedName>
</protein>
<keyword evidence="2" id="KW-1185">Reference proteome</keyword>
<dbReference type="InterPro" id="IPR055290">
    <property type="entry name" value="At3g26010-like"/>
</dbReference>
<dbReference type="RefSeq" id="XP_018454004.1">
    <property type="nucleotide sequence ID" value="XM_018598502.1"/>
</dbReference>
<dbReference type="Proteomes" id="UP000504610">
    <property type="component" value="Chromosome 9"/>
</dbReference>
<dbReference type="InterPro" id="IPR013187">
    <property type="entry name" value="F-box-assoc_dom_typ3"/>
</dbReference>
<dbReference type="SUPFAM" id="SSF117281">
    <property type="entry name" value="Kelch motif"/>
    <property type="match status" value="1"/>
</dbReference>
<dbReference type="InterPro" id="IPR015915">
    <property type="entry name" value="Kelch-typ_b-propeller"/>
</dbReference>
<dbReference type="NCBIfam" id="TIGR01640">
    <property type="entry name" value="F_box_assoc_1"/>
    <property type="match status" value="1"/>
</dbReference>
<feature type="domain" description="F-box associated beta-propeller type 3" evidence="1">
    <location>
        <begin position="98"/>
        <end position="294"/>
    </location>
</feature>
<evidence type="ECO:0000259" key="1">
    <source>
        <dbReference type="Pfam" id="PF08268"/>
    </source>
</evidence>
<dbReference type="GeneID" id="108825172"/>
<dbReference type="InterPro" id="IPR017451">
    <property type="entry name" value="F-box-assoc_interact_dom"/>
</dbReference>
<dbReference type="Pfam" id="PF08268">
    <property type="entry name" value="FBA_3"/>
    <property type="match status" value="1"/>
</dbReference>
<organism evidence="2 3">
    <name type="scientific">Raphanus sativus</name>
    <name type="common">Radish</name>
    <name type="synonym">Raphanus raphanistrum var. sativus</name>
    <dbReference type="NCBI Taxonomy" id="3726"/>
    <lineage>
        <taxon>Eukaryota</taxon>
        <taxon>Viridiplantae</taxon>
        <taxon>Streptophyta</taxon>
        <taxon>Embryophyta</taxon>
        <taxon>Tracheophyta</taxon>
        <taxon>Spermatophyta</taxon>
        <taxon>Magnoliopsida</taxon>
        <taxon>eudicotyledons</taxon>
        <taxon>Gunneridae</taxon>
        <taxon>Pentapetalae</taxon>
        <taxon>rosids</taxon>
        <taxon>malvids</taxon>
        <taxon>Brassicales</taxon>
        <taxon>Brassicaceae</taxon>
        <taxon>Brassiceae</taxon>
        <taxon>Raphanus</taxon>
    </lineage>
</organism>
<reference evidence="2" key="1">
    <citation type="journal article" date="2019" name="Database">
        <title>The radish genome database (RadishGD): an integrated information resource for radish genomics.</title>
        <authorList>
            <person name="Yu H.J."/>
            <person name="Baek S."/>
            <person name="Lee Y.J."/>
            <person name="Cho A."/>
            <person name="Mun J.H."/>
        </authorList>
    </citation>
    <scope>NUCLEOTIDE SEQUENCE [LARGE SCALE GENOMIC DNA]</scope>
    <source>
        <strain evidence="2">cv. WK10039</strain>
    </source>
</reference>
<dbReference type="Gene3D" id="2.120.10.80">
    <property type="entry name" value="Kelch-type beta propeller"/>
    <property type="match status" value="1"/>
</dbReference>
<gene>
    <name evidence="3" type="primary">LOC108825172</name>
</gene>
<dbReference type="AlphaFoldDB" id="A0A6J0L3G7"/>
<name>A0A6J0L3G7_RAPSA</name>
<dbReference type="PANTHER" id="PTHR35546">
    <property type="entry name" value="F-BOX PROTEIN INTERACTION DOMAIN PROTEIN-RELATED"/>
    <property type="match status" value="1"/>
</dbReference>
<evidence type="ECO:0000313" key="3">
    <source>
        <dbReference type="RefSeq" id="XP_018454004.1"/>
    </source>
</evidence>
<dbReference type="KEGG" id="rsz:108825172"/>
<evidence type="ECO:0000313" key="2">
    <source>
        <dbReference type="Proteomes" id="UP000504610"/>
    </source>
</evidence>
<proteinExistence type="predicted"/>